<keyword evidence="2 5" id="KW-0808">Transferase</keyword>
<dbReference type="EMBL" id="QSHU01000002">
    <property type="protein sequence ID" value="RHC41234.1"/>
    <property type="molecule type" value="Genomic_DNA"/>
</dbReference>
<organism evidence="8 9">
    <name type="scientific">Agathobacter rectalis</name>
    <dbReference type="NCBI Taxonomy" id="39491"/>
    <lineage>
        <taxon>Bacteria</taxon>
        <taxon>Bacillati</taxon>
        <taxon>Bacillota</taxon>
        <taxon>Clostridia</taxon>
        <taxon>Lachnospirales</taxon>
        <taxon>Lachnospiraceae</taxon>
        <taxon>Agathobacter</taxon>
    </lineage>
</organism>
<dbReference type="PANTHER" id="PTHR46098">
    <property type="entry name" value="TRNA (CYTOSINE(38)-C(5))-METHYLTRANSFERASE"/>
    <property type="match status" value="1"/>
</dbReference>
<dbReference type="Gene3D" id="3.40.50.150">
    <property type="entry name" value="Vaccinia Virus protein VP39"/>
    <property type="match status" value="1"/>
</dbReference>
<dbReference type="AlphaFoldDB" id="A0A414A696"/>
<evidence type="ECO:0000256" key="4">
    <source>
        <dbReference type="ARBA" id="ARBA00022747"/>
    </source>
</evidence>
<evidence type="ECO:0000256" key="1">
    <source>
        <dbReference type="ARBA" id="ARBA00022603"/>
    </source>
</evidence>
<dbReference type="PANTHER" id="PTHR46098:SF1">
    <property type="entry name" value="TRNA (CYTOSINE(38)-C(5))-METHYLTRANSFERASE"/>
    <property type="match status" value="1"/>
</dbReference>
<evidence type="ECO:0000256" key="7">
    <source>
        <dbReference type="RuleBase" id="RU000417"/>
    </source>
</evidence>
<evidence type="ECO:0000256" key="6">
    <source>
        <dbReference type="RuleBase" id="RU000416"/>
    </source>
</evidence>
<dbReference type="PROSITE" id="PS51679">
    <property type="entry name" value="SAM_MT_C5"/>
    <property type="match status" value="1"/>
</dbReference>
<dbReference type="InterPro" id="IPR001525">
    <property type="entry name" value="C5_MeTfrase"/>
</dbReference>
<evidence type="ECO:0000256" key="5">
    <source>
        <dbReference type="PROSITE-ProRule" id="PRU01016"/>
    </source>
</evidence>
<dbReference type="RefSeq" id="WP_118389320.1">
    <property type="nucleotide sequence ID" value="NZ_QSHU01000002.1"/>
</dbReference>
<evidence type="ECO:0000256" key="3">
    <source>
        <dbReference type="ARBA" id="ARBA00022691"/>
    </source>
</evidence>
<evidence type="ECO:0000313" key="9">
    <source>
        <dbReference type="Proteomes" id="UP000286104"/>
    </source>
</evidence>
<keyword evidence="4" id="KW-0680">Restriction system</keyword>
<dbReference type="GO" id="GO:0032259">
    <property type="term" value="P:methylation"/>
    <property type="evidence" value="ECO:0007669"/>
    <property type="project" value="UniProtKB-KW"/>
</dbReference>
<dbReference type="InterPro" id="IPR018117">
    <property type="entry name" value="C5_DNA_meth_AS"/>
</dbReference>
<evidence type="ECO:0000256" key="2">
    <source>
        <dbReference type="ARBA" id="ARBA00022679"/>
    </source>
</evidence>
<dbReference type="PROSITE" id="PS00094">
    <property type="entry name" value="C5_MTASE_1"/>
    <property type="match status" value="1"/>
</dbReference>
<dbReference type="GO" id="GO:0003886">
    <property type="term" value="F:DNA (cytosine-5-)-methyltransferase activity"/>
    <property type="evidence" value="ECO:0007669"/>
    <property type="project" value="UniProtKB-EC"/>
</dbReference>
<feature type="active site" evidence="5">
    <location>
        <position position="72"/>
    </location>
</feature>
<name>A0A414A696_9FIRM</name>
<dbReference type="InterPro" id="IPR029063">
    <property type="entry name" value="SAM-dependent_MTases_sf"/>
</dbReference>
<comment type="similarity">
    <text evidence="5 6">Belongs to the class I-like SAM-binding methyltransferase superfamily. C5-methyltransferase family.</text>
</comment>
<comment type="catalytic activity">
    <reaction evidence="7">
        <text>a 2'-deoxycytidine in DNA + S-adenosyl-L-methionine = a 5-methyl-2'-deoxycytidine in DNA + S-adenosyl-L-homocysteine + H(+)</text>
        <dbReference type="Rhea" id="RHEA:13681"/>
        <dbReference type="Rhea" id="RHEA-COMP:11369"/>
        <dbReference type="Rhea" id="RHEA-COMP:11370"/>
        <dbReference type="ChEBI" id="CHEBI:15378"/>
        <dbReference type="ChEBI" id="CHEBI:57856"/>
        <dbReference type="ChEBI" id="CHEBI:59789"/>
        <dbReference type="ChEBI" id="CHEBI:85452"/>
        <dbReference type="ChEBI" id="CHEBI:85454"/>
        <dbReference type="EC" id="2.1.1.37"/>
    </reaction>
</comment>
<keyword evidence="3 5" id="KW-0949">S-adenosyl-L-methionine</keyword>
<keyword evidence="1 5" id="KW-0489">Methyltransferase</keyword>
<proteinExistence type="inferred from homology"/>
<dbReference type="Pfam" id="PF00145">
    <property type="entry name" value="DNA_methylase"/>
    <property type="match status" value="1"/>
</dbReference>
<dbReference type="InterPro" id="IPR050750">
    <property type="entry name" value="C5-MTase"/>
</dbReference>
<dbReference type="EC" id="2.1.1.37" evidence="7"/>
<comment type="caution">
    <text evidence="8">The sequence shown here is derived from an EMBL/GenBank/DDBJ whole genome shotgun (WGS) entry which is preliminary data.</text>
</comment>
<protein>
    <recommendedName>
        <fullName evidence="7">Cytosine-specific methyltransferase</fullName>
        <ecNumber evidence="7">2.1.1.37</ecNumber>
    </recommendedName>
</protein>
<dbReference type="NCBIfam" id="TIGR00675">
    <property type="entry name" value="dcm"/>
    <property type="match status" value="1"/>
</dbReference>
<dbReference type="GO" id="GO:0009307">
    <property type="term" value="P:DNA restriction-modification system"/>
    <property type="evidence" value="ECO:0007669"/>
    <property type="project" value="UniProtKB-KW"/>
</dbReference>
<accession>A0A414A696</accession>
<reference evidence="8 9" key="1">
    <citation type="submission" date="2018-08" db="EMBL/GenBank/DDBJ databases">
        <title>A genome reference for cultivated species of the human gut microbiota.</title>
        <authorList>
            <person name="Zou Y."/>
            <person name="Xue W."/>
            <person name="Luo G."/>
        </authorList>
    </citation>
    <scope>NUCLEOTIDE SEQUENCE [LARGE SCALE GENOMIC DNA]</scope>
    <source>
        <strain evidence="8 9">AM36-3AA</strain>
    </source>
</reference>
<evidence type="ECO:0000313" key="8">
    <source>
        <dbReference type="EMBL" id="RHC41234.1"/>
    </source>
</evidence>
<dbReference type="SUPFAM" id="SSF53335">
    <property type="entry name" value="S-adenosyl-L-methionine-dependent methyltransferases"/>
    <property type="match status" value="1"/>
</dbReference>
<dbReference type="Proteomes" id="UP000286104">
    <property type="component" value="Unassembled WGS sequence"/>
</dbReference>
<sequence length="328" mass="36849">MIKILELFGGIGSPRCALRNIGIPVKAIDYVEIDEKAVRSYNAMFKNELAYKTQSVIGWDLKPDILIHGSPCQDFSIAGHQGKATAAAGRINKGKGADEGSGTRSSLMWETIHIIQQMGDWKPRFVIWENVKNVTSKHMVHNFNRYLSEMQKLGYTNSFQTLDARDFGLPQARERVFTISVLNGEPFNFDDLIKTEMRDISEYLEKDVSEVYTVTQPSVYNAIGKKGIRRATVIKDYAYTITARQDRTPAQVIDLGGGKYRYLTERECWRLQGYSDADFEAAAAVQKKNGRYTMALYKQAGNSIPVTIFESIFRKIILGETAEGGGAQ</sequence>
<dbReference type="PRINTS" id="PR00105">
    <property type="entry name" value="C5METTRFRASE"/>
</dbReference>
<gene>
    <name evidence="8" type="ORF">DW848_01985</name>
</gene>